<feature type="chain" id="PRO_5045567581" evidence="4">
    <location>
        <begin position="26"/>
        <end position="449"/>
    </location>
</feature>
<keyword evidence="6" id="KW-1185">Reference proteome</keyword>
<dbReference type="EC" id="3.4.16.4" evidence="5"/>
<feature type="region of interest" description="Disordered" evidence="3">
    <location>
        <begin position="429"/>
        <end position="449"/>
    </location>
</feature>
<name>A0ABT6DJN5_9BACT</name>
<dbReference type="GO" id="GO:0009002">
    <property type="term" value="F:serine-type D-Ala-D-Ala carboxypeptidase activity"/>
    <property type="evidence" value="ECO:0007669"/>
    <property type="project" value="UniProtKB-EC"/>
</dbReference>
<accession>A0ABT6DJN5</accession>
<keyword evidence="4" id="KW-0732">Signal</keyword>
<feature type="signal peptide" evidence="4">
    <location>
        <begin position="1"/>
        <end position="25"/>
    </location>
</feature>
<organism evidence="5 6">
    <name type="scientific">Bdellovibrio svalbardensis</name>
    <dbReference type="NCBI Taxonomy" id="2972972"/>
    <lineage>
        <taxon>Bacteria</taxon>
        <taxon>Pseudomonadati</taxon>
        <taxon>Bdellovibrionota</taxon>
        <taxon>Bdellovibrionia</taxon>
        <taxon>Bdellovibrionales</taxon>
        <taxon>Pseudobdellovibrionaceae</taxon>
        <taxon>Bdellovibrio</taxon>
    </lineage>
</organism>
<dbReference type="RefSeq" id="WP_277576774.1">
    <property type="nucleotide sequence ID" value="NZ_JANRMI010000001.1"/>
</dbReference>
<comment type="similarity">
    <text evidence="1">Belongs to the peptidase S13 family.</text>
</comment>
<dbReference type="InterPro" id="IPR012338">
    <property type="entry name" value="Beta-lactam/transpept-like"/>
</dbReference>
<comment type="caution">
    <text evidence="5">The sequence shown here is derived from an EMBL/GenBank/DDBJ whole genome shotgun (WGS) entry which is preliminary data.</text>
</comment>
<protein>
    <submittedName>
        <fullName evidence="5">D-alanyl-D-alanine carboxypeptidase</fullName>
        <ecNumber evidence="5">3.4.16.4</ecNumber>
    </submittedName>
</protein>
<evidence type="ECO:0000256" key="2">
    <source>
        <dbReference type="ARBA" id="ARBA00022801"/>
    </source>
</evidence>
<evidence type="ECO:0000256" key="3">
    <source>
        <dbReference type="SAM" id="MobiDB-lite"/>
    </source>
</evidence>
<evidence type="ECO:0000313" key="5">
    <source>
        <dbReference type="EMBL" id="MDG0815298.1"/>
    </source>
</evidence>
<evidence type="ECO:0000313" key="6">
    <source>
        <dbReference type="Proteomes" id="UP001152321"/>
    </source>
</evidence>
<dbReference type="InterPro" id="IPR000667">
    <property type="entry name" value="Peptidase_S13"/>
</dbReference>
<evidence type="ECO:0000256" key="4">
    <source>
        <dbReference type="SAM" id="SignalP"/>
    </source>
</evidence>
<gene>
    <name evidence="5" type="ORF">NWE73_02925</name>
</gene>
<dbReference type="SUPFAM" id="SSF56601">
    <property type="entry name" value="beta-lactamase/transpeptidase-like"/>
    <property type="match status" value="1"/>
</dbReference>
<keyword evidence="5" id="KW-0121">Carboxypeptidase</keyword>
<dbReference type="Proteomes" id="UP001152321">
    <property type="component" value="Unassembled WGS sequence"/>
</dbReference>
<proteinExistence type="inferred from homology"/>
<dbReference type="PANTHER" id="PTHR30023:SF0">
    <property type="entry name" value="PENICILLIN-SENSITIVE CARBOXYPEPTIDASE A"/>
    <property type="match status" value="1"/>
</dbReference>
<evidence type="ECO:0000256" key="1">
    <source>
        <dbReference type="ARBA" id="ARBA00006096"/>
    </source>
</evidence>
<dbReference type="PRINTS" id="PR00922">
    <property type="entry name" value="DADACBPTASE3"/>
</dbReference>
<dbReference type="PANTHER" id="PTHR30023">
    <property type="entry name" value="D-ALANYL-D-ALANINE CARBOXYPEPTIDASE"/>
    <property type="match status" value="1"/>
</dbReference>
<keyword evidence="5" id="KW-0645">Protease</keyword>
<feature type="compositionally biased region" description="Polar residues" evidence="3">
    <location>
        <begin position="430"/>
        <end position="449"/>
    </location>
</feature>
<sequence>MISRKLVNAASLTLGLSLMASSAMAKVEMNAMCFMKQSDTAAQAFNPTKEEIADDSVLKKNPTNVTDKDVETKFRIASLSKVLTTQWAIAKLGPEYRFKTKIHVTPGSKTANCNIHIEGDMDPYMGRDMLTRIFTQLKPKLQAQNCKFIETFSYDQFFPVYLDVMKHQKDHAAGWEDPARYFNSTKTKNDLTAFIKLKSGLRGNFDNIGVVTKDRYSVYLKTVPSKTFSVKSRPLHMILKDLNKYSFNYPPNVIFEKLGGAEGYKKFVADRMKLSANDIEMYNGSGYPAIIDGVKLYNLVSCSALVHIMQDLDKTIEAYKGSRPFQMADVMAVGGSGESYSTFKGLYGSSTYDNTLVAKTGSADKAITFGGMLSTKDGDLFFAVLTSPDNYGGADTTNARVLIRSLVQTLAERQKLTKFSYKQLGDMNPTDDQSTLVEEQTSKVSTSLK</sequence>
<dbReference type="EMBL" id="JANRMI010000001">
    <property type="protein sequence ID" value="MDG0815298.1"/>
    <property type="molecule type" value="Genomic_DNA"/>
</dbReference>
<dbReference type="Gene3D" id="3.40.710.10">
    <property type="entry name" value="DD-peptidase/beta-lactamase superfamily"/>
    <property type="match status" value="1"/>
</dbReference>
<dbReference type="Gene3D" id="3.50.80.20">
    <property type="entry name" value="D-Ala-D-Ala carboxypeptidase C, peptidase S13"/>
    <property type="match status" value="1"/>
</dbReference>
<keyword evidence="2 5" id="KW-0378">Hydrolase</keyword>
<dbReference type="Pfam" id="PF02113">
    <property type="entry name" value="Peptidase_S13"/>
    <property type="match status" value="2"/>
</dbReference>
<reference evidence="5" key="1">
    <citation type="submission" date="2022-08" db="EMBL/GenBank/DDBJ databases">
        <title>Novel Bdellovibrio Species Isolated from Svalbard: Designation Bdellovibrio svalbardensis.</title>
        <authorList>
            <person name="Mitchell R.J."/>
            <person name="Choi S.Y."/>
        </authorList>
    </citation>
    <scope>NUCLEOTIDE SEQUENCE</scope>
    <source>
        <strain evidence="5">PAP01</strain>
    </source>
</reference>